<comment type="subcellular location">
    <subcellularLocation>
        <location evidence="2">Nucleus</location>
        <location evidence="2">Nucleolus</location>
    </subcellularLocation>
</comment>
<accession>A0A8H5G475</accession>
<evidence type="ECO:0000256" key="5">
    <source>
        <dbReference type="ARBA" id="ARBA00023242"/>
    </source>
</evidence>
<comment type="caution">
    <text evidence="7">The sequence shown here is derived from an EMBL/GenBank/DDBJ whole genome shotgun (WGS) entry which is preliminary data.</text>
</comment>
<dbReference type="GO" id="GO:0005730">
    <property type="term" value="C:nucleolus"/>
    <property type="evidence" value="ECO:0007669"/>
    <property type="project" value="UniProtKB-SubCell"/>
</dbReference>
<dbReference type="Proteomes" id="UP000559027">
    <property type="component" value="Unassembled WGS sequence"/>
</dbReference>
<evidence type="ECO:0000256" key="6">
    <source>
        <dbReference type="SAM" id="MobiDB-lite"/>
    </source>
</evidence>
<dbReference type="GO" id="GO:0042273">
    <property type="term" value="P:ribosomal large subunit biogenesis"/>
    <property type="evidence" value="ECO:0007669"/>
    <property type="project" value="TreeGrafter"/>
</dbReference>
<dbReference type="AlphaFoldDB" id="A0A8H5G475"/>
<evidence type="ECO:0000313" key="8">
    <source>
        <dbReference type="Proteomes" id="UP000559027"/>
    </source>
</evidence>
<feature type="compositionally biased region" description="Basic residues" evidence="6">
    <location>
        <begin position="1"/>
        <end position="14"/>
    </location>
</feature>
<evidence type="ECO:0000256" key="1">
    <source>
        <dbReference type="ARBA" id="ARBA00002889"/>
    </source>
</evidence>
<dbReference type="PANTHER" id="PTHR13243:SF1">
    <property type="entry name" value="NUCLEOLAR PROTEIN 16"/>
    <property type="match status" value="1"/>
</dbReference>
<dbReference type="Pfam" id="PF09420">
    <property type="entry name" value="Nop16"/>
    <property type="match status" value="1"/>
</dbReference>
<comment type="similarity">
    <text evidence="3">Belongs to the NOP16 family.</text>
</comment>
<dbReference type="InterPro" id="IPR019002">
    <property type="entry name" value="Ribosome_biogenesis_Nop16"/>
</dbReference>
<gene>
    <name evidence="7" type="ORF">D9756_001702</name>
</gene>
<name>A0A8H5G475_9AGAR</name>
<dbReference type="PANTHER" id="PTHR13243">
    <property type="entry name" value="HSPC111 PROTEIN-RELATED"/>
    <property type="match status" value="1"/>
</dbReference>
<evidence type="ECO:0000256" key="2">
    <source>
        <dbReference type="ARBA" id="ARBA00004604"/>
    </source>
</evidence>
<evidence type="ECO:0000313" key="7">
    <source>
        <dbReference type="EMBL" id="KAF5358019.1"/>
    </source>
</evidence>
<sequence>MANPRQRRKTRSSSHRPVSYSKHAKRNLKKMPTIRGPKVLQDKWDKRKTVKQNYTALGLLNSLNPMASGGAEDHQETPVRYSAESSRQIGSTVLPVSDQPDIRPGFGRIVRDETGNVIGIEVNEEGHVVADEKDARLGVERLEPVVDPNVLSKWSMSVGTNAAVLKKTDGYVADVLEGLSAPQSGSTTLSFALSGAGPRYASAAEMLYLQRLVDKYGDNIDRMARDHKLNSDQRTPGQLRSALRRAGMYHRQ</sequence>
<protein>
    <recommendedName>
        <fullName evidence="4">Nucleolar protein 16</fullName>
    </recommendedName>
</protein>
<comment type="function">
    <text evidence="1">Involved in the biogenesis of the 60S ribosomal subunit.</text>
</comment>
<organism evidence="7 8">
    <name type="scientific">Leucocoprinus leucothites</name>
    <dbReference type="NCBI Taxonomy" id="201217"/>
    <lineage>
        <taxon>Eukaryota</taxon>
        <taxon>Fungi</taxon>
        <taxon>Dikarya</taxon>
        <taxon>Basidiomycota</taxon>
        <taxon>Agaricomycotina</taxon>
        <taxon>Agaricomycetes</taxon>
        <taxon>Agaricomycetidae</taxon>
        <taxon>Agaricales</taxon>
        <taxon>Agaricineae</taxon>
        <taxon>Agaricaceae</taxon>
        <taxon>Leucocoprinus</taxon>
    </lineage>
</organism>
<dbReference type="OrthoDB" id="285729at2759"/>
<keyword evidence="5" id="KW-0539">Nucleus</keyword>
<feature type="region of interest" description="Disordered" evidence="6">
    <location>
        <begin position="1"/>
        <end position="40"/>
    </location>
</feature>
<evidence type="ECO:0000256" key="4">
    <source>
        <dbReference type="ARBA" id="ARBA00015522"/>
    </source>
</evidence>
<proteinExistence type="inferred from homology"/>
<evidence type="ECO:0000256" key="3">
    <source>
        <dbReference type="ARBA" id="ARBA00008479"/>
    </source>
</evidence>
<reference evidence="7 8" key="1">
    <citation type="journal article" date="2020" name="ISME J.">
        <title>Uncovering the hidden diversity of litter-decomposition mechanisms in mushroom-forming fungi.</title>
        <authorList>
            <person name="Floudas D."/>
            <person name="Bentzer J."/>
            <person name="Ahren D."/>
            <person name="Johansson T."/>
            <person name="Persson P."/>
            <person name="Tunlid A."/>
        </authorList>
    </citation>
    <scope>NUCLEOTIDE SEQUENCE [LARGE SCALE GENOMIC DNA]</scope>
    <source>
        <strain evidence="7 8">CBS 146.42</strain>
    </source>
</reference>
<dbReference type="EMBL" id="JAACJO010000005">
    <property type="protein sequence ID" value="KAF5358019.1"/>
    <property type="molecule type" value="Genomic_DNA"/>
</dbReference>
<keyword evidence="8" id="KW-1185">Reference proteome</keyword>